<comment type="caution">
    <text evidence="6">The sequence shown here is derived from an EMBL/GenBank/DDBJ whole genome shotgun (WGS) entry which is preliminary data.</text>
</comment>
<dbReference type="GO" id="GO:0004867">
    <property type="term" value="F:serine-type endopeptidase inhibitor activity"/>
    <property type="evidence" value="ECO:0007669"/>
    <property type="project" value="UniProtKB-KW"/>
</dbReference>
<dbReference type="Gene3D" id="2.30.39.10">
    <property type="entry name" value="Alpha-1-antitrypsin, domain 1"/>
    <property type="match status" value="1"/>
</dbReference>
<dbReference type="InterPro" id="IPR023796">
    <property type="entry name" value="Serpin_dom"/>
</dbReference>
<sequence>MRRSVALPLSVLSRSRSQFTIHNSQPELSVKRVFLSGVRSHTGCPKMDLRESIAHQTDAALALSKHLLLTRSGDSNLVFSPLSINVVLGLIAAGSAGPTQDQLLSFLKAKSADHLHSLASQLVAVVLADGSAAGGPRLSFANGAWIDQSLPLKPSFKQVVDASYKAATNLADFKTKAVEVTSEVNTWAEKETSGLIKEVLPAGSVDGSTRLIFANALYFKGAWNDKFDSSKTKDNDFFLLNGNSVKVPFMTSKNKQVVGAYNGFKVLGLPYKQGEDKRHFSMYLFLPDARDGLSALVEKVGSESGFLDRHLPYNKVEVGEFRIPRFKISFGFEASEDLKKLGLVLPFLGEGGLTEMVDSLEGGNLYVSSIFHKSFIEVNEEGTEAAAASAGVIRLKGLAFPEKIDFVADHPFLFLVREDMTGTVLFVGQVLNPQAG</sequence>
<evidence type="ECO:0000256" key="1">
    <source>
        <dbReference type="ARBA" id="ARBA00009500"/>
    </source>
</evidence>
<dbReference type="InterPro" id="IPR042178">
    <property type="entry name" value="Serpin_sf_1"/>
</dbReference>
<evidence type="ECO:0000313" key="7">
    <source>
        <dbReference type="Proteomes" id="UP001634007"/>
    </source>
</evidence>
<dbReference type="InterPro" id="IPR036186">
    <property type="entry name" value="Serpin_sf"/>
</dbReference>
<evidence type="ECO:0000256" key="4">
    <source>
        <dbReference type="RuleBase" id="RU000411"/>
    </source>
</evidence>
<evidence type="ECO:0000313" key="6">
    <source>
        <dbReference type="EMBL" id="KAL3732777.1"/>
    </source>
</evidence>
<dbReference type="InterPro" id="IPR023795">
    <property type="entry name" value="Serpin_CS"/>
</dbReference>
<dbReference type="SMART" id="SM00093">
    <property type="entry name" value="SERPIN"/>
    <property type="match status" value="1"/>
</dbReference>
<keyword evidence="3" id="KW-0722">Serine protease inhibitor</keyword>
<comment type="similarity">
    <text evidence="1 4">Belongs to the serpin family.</text>
</comment>
<keyword evidence="7" id="KW-1185">Reference proteome</keyword>
<protein>
    <recommendedName>
        <fullName evidence="5">Serpin domain-containing protein</fullName>
    </recommendedName>
</protein>
<dbReference type="Pfam" id="PF00079">
    <property type="entry name" value="Serpin"/>
    <property type="match status" value="1"/>
</dbReference>
<dbReference type="FunFam" id="3.30.497.10:FF:000012">
    <property type="entry name" value="Predicted protein"/>
    <property type="match status" value="1"/>
</dbReference>
<dbReference type="PANTHER" id="PTHR11461">
    <property type="entry name" value="SERINE PROTEASE INHIBITOR, SERPIN"/>
    <property type="match status" value="1"/>
</dbReference>
<proteinExistence type="inferred from homology"/>
<feature type="domain" description="Serpin" evidence="5">
    <location>
        <begin position="61"/>
        <end position="433"/>
    </location>
</feature>
<evidence type="ECO:0000259" key="5">
    <source>
        <dbReference type="SMART" id="SM00093"/>
    </source>
</evidence>
<reference evidence="6 7" key="1">
    <citation type="submission" date="2024-11" db="EMBL/GenBank/DDBJ databases">
        <title>Chromosome-level genome assembly of Eucalyptus globulus Labill. provides insights into its genome evolution.</title>
        <authorList>
            <person name="Li X."/>
        </authorList>
    </citation>
    <scope>NUCLEOTIDE SEQUENCE [LARGE SCALE GENOMIC DNA]</scope>
    <source>
        <strain evidence="6">CL2024</strain>
        <tissue evidence="6">Fresh tender leaves</tissue>
    </source>
</reference>
<gene>
    <name evidence="6" type="ORF">ACJRO7_022319</name>
</gene>
<dbReference type="PROSITE" id="PS00284">
    <property type="entry name" value="SERPIN"/>
    <property type="match status" value="1"/>
</dbReference>
<keyword evidence="2" id="KW-0646">Protease inhibitor</keyword>
<dbReference type="InterPro" id="IPR000215">
    <property type="entry name" value="Serpin_fam"/>
</dbReference>
<dbReference type="SUPFAM" id="SSF56574">
    <property type="entry name" value="Serpins"/>
    <property type="match status" value="1"/>
</dbReference>
<name>A0ABD3K1Q8_EUCGL</name>
<dbReference type="EMBL" id="JBJKBG010000006">
    <property type="protein sequence ID" value="KAL3732777.1"/>
    <property type="molecule type" value="Genomic_DNA"/>
</dbReference>
<accession>A0ABD3K1Q8</accession>
<dbReference type="AlphaFoldDB" id="A0ABD3K1Q8"/>
<dbReference type="Gene3D" id="3.30.497.10">
    <property type="entry name" value="Antithrombin, subunit I, domain 2"/>
    <property type="match status" value="1"/>
</dbReference>
<dbReference type="Proteomes" id="UP001634007">
    <property type="component" value="Unassembled WGS sequence"/>
</dbReference>
<dbReference type="InterPro" id="IPR042185">
    <property type="entry name" value="Serpin_sf_2"/>
</dbReference>
<dbReference type="CDD" id="cd02043">
    <property type="entry name" value="serpinP_plants"/>
    <property type="match status" value="1"/>
</dbReference>
<evidence type="ECO:0000256" key="3">
    <source>
        <dbReference type="ARBA" id="ARBA00022900"/>
    </source>
</evidence>
<evidence type="ECO:0000256" key="2">
    <source>
        <dbReference type="ARBA" id="ARBA00022690"/>
    </source>
</evidence>
<dbReference type="PANTHER" id="PTHR11461:SF211">
    <property type="entry name" value="GH10112P-RELATED"/>
    <property type="match status" value="1"/>
</dbReference>
<organism evidence="6 7">
    <name type="scientific">Eucalyptus globulus</name>
    <name type="common">Tasmanian blue gum</name>
    <dbReference type="NCBI Taxonomy" id="34317"/>
    <lineage>
        <taxon>Eukaryota</taxon>
        <taxon>Viridiplantae</taxon>
        <taxon>Streptophyta</taxon>
        <taxon>Embryophyta</taxon>
        <taxon>Tracheophyta</taxon>
        <taxon>Spermatophyta</taxon>
        <taxon>Magnoliopsida</taxon>
        <taxon>eudicotyledons</taxon>
        <taxon>Gunneridae</taxon>
        <taxon>Pentapetalae</taxon>
        <taxon>rosids</taxon>
        <taxon>malvids</taxon>
        <taxon>Myrtales</taxon>
        <taxon>Myrtaceae</taxon>
        <taxon>Myrtoideae</taxon>
        <taxon>Eucalypteae</taxon>
        <taxon>Eucalyptus</taxon>
    </lineage>
</organism>